<evidence type="ECO:0000313" key="2">
    <source>
        <dbReference type="EMBL" id="CAD8086042.1"/>
    </source>
</evidence>
<keyword evidence="1" id="KW-1133">Transmembrane helix</keyword>
<feature type="transmembrane region" description="Helical" evidence="1">
    <location>
        <begin position="12"/>
        <end position="33"/>
    </location>
</feature>
<reference evidence="2" key="1">
    <citation type="submission" date="2021-01" db="EMBL/GenBank/DDBJ databases">
        <authorList>
            <consortium name="Genoscope - CEA"/>
            <person name="William W."/>
        </authorList>
    </citation>
    <scope>NUCLEOTIDE SEQUENCE</scope>
</reference>
<name>A0A8S1N2N1_PARPR</name>
<protein>
    <recommendedName>
        <fullName evidence="4">Transmembrane protein</fullName>
    </recommendedName>
</protein>
<keyword evidence="3" id="KW-1185">Reference proteome</keyword>
<evidence type="ECO:0000313" key="3">
    <source>
        <dbReference type="Proteomes" id="UP000688137"/>
    </source>
</evidence>
<dbReference type="Proteomes" id="UP000688137">
    <property type="component" value="Unassembled WGS sequence"/>
</dbReference>
<evidence type="ECO:0008006" key="4">
    <source>
        <dbReference type="Google" id="ProtNLM"/>
    </source>
</evidence>
<keyword evidence="1" id="KW-0472">Membrane</keyword>
<proteinExistence type="predicted"/>
<organism evidence="2 3">
    <name type="scientific">Paramecium primaurelia</name>
    <dbReference type="NCBI Taxonomy" id="5886"/>
    <lineage>
        <taxon>Eukaryota</taxon>
        <taxon>Sar</taxon>
        <taxon>Alveolata</taxon>
        <taxon>Ciliophora</taxon>
        <taxon>Intramacronucleata</taxon>
        <taxon>Oligohymenophorea</taxon>
        <taxon>Peniculida</taxon>
        <taxon>Parameciidae</taxon>
        <taxon>Paramecium</taxon>
    </lineage>
</organism>
<sequence length="407" mass="48553">MELIMQVCLGTWYGVLSLILIVIWTFQSIAFSWRSLDRLSKLSAQLTELKISNQIIFKLNQVIVILIFDHQSILLKLLINYVLINSVKFAFSNDYSFLFQFIEQTFQYSLFYFKQFGLLFIKNQQHRINLPKVLIYTHKSSTLFIYCKLFRFDINLKQYKINRIASILSIRGCEIRIWQLKSLILDLLFLFYLNQYYQVASFLFSYFYQLIEIIQINQTEKTHICSLLNEYQNQNNFWEQIKNQKTFYDACFEQILKPKFEIQILFKAYLLGLCQLIYQNQQLNQLPFITKFFNSLNLKDGRICSIVIFLAAIKYICESKNIDYAQNQRIQFSKKVLLSYRINQVNNSIHYKAKVNNQTIEQILSLEHQLFSDNFQKVQSEARLLVSIIKSFLFISFQSLIQAIYNL</sequence>
<keyword evidence="1" id="KW-0812">Transmembrane</keyword>
<dbReference type="EMBL" id="CAJJDM010000078">
    <property type="protein sequence ID" value="CAD8086042.1"/>
    <property type="molecule type" value="Genomic_DNA"/>
</dbReference>
<comment type="caution">
    <text evidence="2">The sequence shown here is derived from an EMBL/GenBank/DDBJ whole genome shotgun (WGS) entry which is preliminary data.</text>
</comment>
<gene>
    <name evidence="2" type="ORF">PPRIM_AZ9-3.1.T0750200</name>
</gene>
<evidence type="ECO:0000256" key="1">
    <source>
        <dbReference type="SAM" id="Phobius"/>
    </source>
</evidence>
<accession>A0A8S1N2N1</accession>
<dbReference type="AlphaFoldDB" id="A0A8S1N2N1"/>